<proteinExistence type="predicted"/>
<sequence length="153" mass="17162">MTERMEGSGASQLVQLIRILAYNTEVSFELATVLADPPDLKIQIDHMAVPLEKDDLVVAESLTKHQKKMKLTSKKTTVKKDSPAPIGKTDEYPGDNQMPPHPHGMTSASFRDASFTIEEGMIEYQHELKQNDRVLVACNQNQSYFVLARLVAY</sequence>
<evidence type="ECO:0000256" key="1">
    <source>
        <dbReference type="SAM" id="MobiDB-lite"/>
    </source>
</evidence>
<gene>
    <name evidence="2" type="ORF">NK662_16105</name>
</gene>
<dbReference type="EMBL" id="JANCLT010000009">
    <property type="protein sequence ID" value="MCP8970047.1"/>
    <property type="molecule type" value="Genomic_DNA"/>
</dbReference>
<dbReference type="Proteomes" id="UP001156102">
    <property type="component" value="Unassembled WGS sequence"/>
</dbReference>
<feature type="region of interest" description="Disordered" evidence="1">
    <location>
        <begin position="69"/>
        <end position="101"/>
    </location>
</feature>
<keyword evidence="3" id="KW-1185">Reference proteome</keyword>
<dbReference type="Pfam" id="PF10844">
    <property type="entry name" value="DUF2577"/>
    <property type="match status" value="1"/>
</dbReference>
<dbReference type="RefSeq" id="WP_254759967.1">
    <property type="nucleotide sequence ID" value="NZ_JANCLT010000009.1"/>
</dbReference>
<dbReference type="InterPro" id="IPR022555">
    <property type="entry name" value="DUF2577"/>
</dbReference>
<organism evidence="2 3">
    <name type="scientific">Ectobacillus ponti</name>
    <dbReference type="NCBI Taxonomy" id="2961894"/>
    <lineage>
        <taxon>Bacteria</taxon>
        <taxon>Bacillati</taxon>
        <taxon>Bacillota</taxon>
        <taxon>Bacilli</taxon>
        <taxon>Bacillales</taxon>
        <taxon>Bacillaceae</taxon>
        <taxon>Ectobacillus</taxon>
    </lineage>
</organism>
<comment type="caution">
    <text evidence="2">The sequence shown here is derived from an EMBL/GenBank/DDBJ whole genome shotgun (WGS) entry which is preliminary data.</text>
</comment>
<evidence type="ECO:0000313" key="2">
    <source>
        <dbReference type="EMBL" id="MCP8970047.1"/>
    </source>
</evidence>
<reference evidence="2" key="1">
    <citation type="submission" date="2022-07" db="EMBL/GenBank/DDBJ databases">
        <authorList>
            <person name="Li W.-J."/>
            <person name="Deng Q.-Q."/>
        </authorList>
    </citation>
    <scope>NUCLEOTIDE SEQUENCE</scope>
    <source>
        <strain evidence="2">SYSU M60031</strain>
    </source>
</reference>
<evidence type="ECO:0000313" key="3">
    <source>
        <dbReference type="Proteomes" id="UP001156102"/>
    </source>
</evidence>
<accession>A0AA42BQM7</accession>
<dbReference type="AlphaFoldDB" id="A0AA42BQM7"/>
<protein>
    <submittedName>
        <fullName evidence="2">DUF2577 domain-containing protein</fullName>
    </submittedName>
</protein>
<name>A0AA42BQM7_9BACI</name>